<proteinExistence type="predicted"/>
<gene>
    <name evidence="1" type="ORF">TNIN_258331</name>
</gene>
<name>A0A8X6KMF1_9ARAC</name>
<evidence type="ECO:0000313" key="2">
    <source>
        <dbReference type="Proteomes" id="UP000886998"/>
    </source>
</evidence>
<organism evidence="1 2">
    <name type="scientific">Trichonephila inaurata madagascariensis</name>
    <dbReference type="NCBI Taxonomy" id="2747483"/>
    <lineage>
        <taxon>Eukaryota</taxon>
        <taxon>Metazoa</taxon>
        <taxon>Ecdysozoa</taxon>
        <taxon>Arthropoda</taxon>
        <taxon>Chelicerata</taxon>
        <taxon>Arachnida</taxon>
        <taxon>Araneae</taxon>
        <taxon>Araneomorphae</taxon>
        <taxon>Entelegynae</taxon>
        <taxon>Araneoidea</taxon>
        <taxon>Nephilidae</taxon>
        <taxon>Trichonephila</taxon>
        <taxon>Trichonephila inaurata</taxon>
    </lineage>
</organism>
<dbReference type="AlphaFoldDB" id="A0A8X6KMF1"/>
<reference evidence="1" key="1">
    <citation type="submission" date="2020-08" db="EMBL/GenBank/DDBJ databases">
        <title>Multicomponent nature underlies the extraordinary mechanical properties of spider dragline silk.</title>
        <authorList>
            <person name="Kono N."/>
            <person name="Nakamura H."/>
            <person name="Mori M."/>
            <person name="Yoshida Y."/>
            <person name="Ohtoshi R."/>
            <person name="Malay A.D."/>
            <person name="Moran D.A.P."/>
            <person name="Tomita M."/>
            <person name="Numata K."/>
            <person name="Arakawa K."/>
        </authorList>
    </citation>
    <scope>NUCLEOTIDE SEQUENCE</scope>
</reference>
<keyword evidence="2" id="KW-1185">Reference proteome</keyword>
<evidence type="ECO:0000313" key="1">
    <source>
        <dbReference type="EMBL" id="GFS59706.1"/>
    </source>
</evidence>
<protein>
    <submittedName>
        <fullName evidence="1">Uncharacterized protein</fullName>
    </submittedName>
</protein>
<dbReference type="Proteomes" id="UP000886998">
    <property type="component" value="Unassembled WGS sequence"/>
</dbReference>
<accession>A0A8X6KMF1</accession>
<dbReference type="EMBL" id="BMAV01027478">
    <property type="protein sequence ID" value="GFS59706.1"/>
    <property type="molecule type" value="Genomic_DNA"/>
</dbReference>
<sequence>MIYCLYSRLSAARNINSKNQTEKKKKERYTSNKKTLPEQLRTKTLSYKMKQEKKMLKKLEPSACAEGPTARCLSTGGVLTDADLTAADFIPPFFYLVIYNPWHAPDATVYNDKKNLTYPFYKEQLIIADTRWSATVT</sequence>
<comment type="caution">
    <text evidence="1">The sequence shown here is derived from an EMBL/GenBank/DDBJ whole genome shotgun (WGS) entry which is preliminary data.</text>
</comment>